<evidence type="ECO:0000256" key="3">
    <source>
        <dbReference type="SAM" id="MobiDB-lite"/>
    </source>
</evidence>
<comment type="similarity">
    <text evidence="2">Belongs to the cyclin family.</text>
</comment>
<feature type="region of interest" description="Disordered" evidence="3">
    <location>
        <begin position="351"/>
        <end position="387"/>
    </location>
</feature>
<feature type="region of interest" description="Disordered" evidence="3">
    <location>
        <begin position="1"/>
        <end position="38"/>
    </location>
</feature>
<dbReference type="InterPro" id="IPR006671">
    <property type="entry name" value="Cyclin_N"/>
</dbReference>
<keyword evidence="6" id="KW-1185">Reference proteome</keyword>
<feature type="compositionally biased region" description="Acidic residues" evidence="3">
    <location>
        <begin position="362"/>
        <end position="372"/>
    </location>
</feature>
<dbReference type="Proteomes" id="UP000078512">
    <property type="component" value="Unassembled WGS sequence"/>
</dbReference>
<dbReference type="OrthoDB" id="340962at2759"/>
<feature type="compositionally biased region" description="Basic and acidic residues" evidence="3">
    <location>
        <begin position="377"/>
        <end position="387"/>
    </location>
</feature>
<evidence type="ECO:0000256" key="2">
    <source>
        <dbReference type="RuleBase" id="RU000383"/>
    </source>
</evidence>
<dbReference type="SUPFAM" id="SSF47954">
    <property type="entry name" value="Cyclin-like"/>
    <property type="match status" value="2"/>
</dbReference>
<dbReference type="InterPro" id="IPR031658">
    <property type="entry name" value="Cyclin_C_2"/>
</dbReference>
<dbReference type="STRING" id="1314771.A0A197K4K6"/>
<dbReference type="InterPro" id="IPR036915">
    <property type="entry name" value="Cyclin-like_sf"/>
</dbReference>
<evidence type="ECO:0000313" key="5">
    <source>
        <dbReference type="EMBL" id="OAQ31399.1"/>
    </source>
</evidence>
<proteinExistence type="inferred from homology"/>
<sequence length="387" mass="44402">MATQSENTNGTPAEPTSGSNVTVAGTNGDANGATPVANGIEATEKEVVPLKQLYEQSTQYNHWRYAQQQLDDMRNKVNQEVVSSIKQNLQDESDLRTAQGLSLDDLPQDLKYLTVEDELTLLGFYERRIVKIFQYWKLPSYVMATAVVYMKRFFLENTVMDHHPKDVMLTCMFLARKTENYLMSIEDFSKVLKSPAESILQLEFLVCKTLRFHFTVHHPYRPCLGFFFDMQAVTENMSKLQKVYERALTLIDTALHTDLCFLYQPSQIALATMRIASKDEAYDFERYAKYKFMSNKSATQKYNIQLLPILEAIEKVLKEDRRCVEVDKLVATEIDKRLKLCKDPARNPESLLYMKRKRGEAAGDDDDDDDDTSTPNPDKRVKLGDSA</sequence>
<feature type="domain" description="Cyclin-like" evidence="4">
    <location>
        <begin position="127"/>
        <end position="208"/>
    </location>
</feature>
<dbReference type="InterPro" id="IPR013763">
    <property type="entry name" value="Cyclin-like_dom"/>
</dbReference>
<dbReference type="Pfam" id="PF16899">
    <property type="entry name" value="Cyclin_C_2"/>
    <property type="match status" value="1"/>
</dbReference>
<dbReference type="CDD" id="cd20524">
    <property type="entry name" value="CYCLIN_CCNH_rpt1"/>
    <property type="match status" value="1"/>
</dbReference>
<protein>
    <submittedName>
        <fullName evidence="5">Cyclin-like protein</fullName>
    </submittedName>
</protein>
<reference evidence="5 6" key="1">
    <citation type="submission" date="2016-05" db="EMBL/GenBank/DDBJ databases">
        <title>Genome sequencing reveals origins of a unique bacterial endosymbiosis in the earliest lineages of terrestrial Fungi.</title>
        <authorList>
            <consortium name="DOE Joint Genome Institute"/>
            <person name="Uehling J."/>
            <person name="Gryganskyi A."/>
            <person name="Hameed K."/>
            <person name="Tschaplinski T."/>
            <person name="Misztal P."/>
            <person name="Wu S."/>
            <person name="Desiro A."/>
            <person name="Vande Pol N."/>
            <person name="Du Z.-Y."/>
            <person name="Zienkiewicz A."/>
            <person name="Zienkiewicz K."/>
            <person name="Morin E."/>
            <person name="Tisserant E."/>
            <person name="Splivallo R."/>
            <person name="Hainaut M."/>
            <person name="Henrissat B."/>
            <person name="Ohm R."/>
            <person name="Kuo A."/>
            <person name="Yan J."/>
            <person name="Lipzen A."/>
            <person name="Nolan M."/>
            <person name="Labutti K."/>
            <person name="Barry K."/>
            <person name="Goldstein A."/>
            <person name="Labbe J."/>
            <person name="Schadt C."/>
            <person name="Tuskan G."/>
            <person name="Grigoriev I."/>
            <person name="Martin F."/>
            <person name="Vilgalys R."/>
            <person name="Bonito G."/>
        </authorList>
    </citation>
    <scope>NUCLEOTIDE SEQUENCE [LARGE SCALE GENOMIC DNA]</scope>
    <source>
        <strain evidence="5 6">AG-77</strain>
    </source>
</reference>
<organism evidence="5 6">
    <name type="scientific">Linnemannia elongata AG-77</name>
    <dbReference type="NCBI Taxonomy" id="1314771"/>
    <lineage>
        <taxon>Eukaryota</taxon>
        <taxon>Fungi</taxon>
        <taxon>Fungi incertae sedis</taxon>
        <taxon>Mucoromycota</taxon>
        <taxon>Mortierellomycotina</taxon>
        <taxon>Mortierellomycetes</taxon>
        <taxon>Mortierellales</taxon>
        <taxon>Mortierellaceae</taxon>
        <taxon>Linnemannia</taxon>
    </lineage>
</organism>
<name>A0A197K4K6_9FUNG</name>
<dbReference type="Gene3D" id="1.10.472.10">
    <property type="entry name" value="Cyclin-like"/>
    <property type="match status" value="2"/>
</dbReference>
<evidence type="ECO:0000256" key="1">
    <source>
        <dbReference type="ARBA" id="ARBA00023127"/>
    </source>
</evidence>
<dbReference type="EMBL" id="KV442030">
    <property type="protein sequence ID" value="OAQ31399.1"/>
    <property type="molecule type" value="Genomic_DNA"/>
</dbReference>
<dbReference type="Pfam" id="PF00134">
    <property type="entry name" value="Cyclin_N"/>
    <property type="match status" value="1"/>
</dbReference>
<dbReference type="CDD" id="cd20525">
    <property type="entry name" value="CYCLIN_CCNH_rpt2"/>
    <property type="match status" value="1"/>
</dbReference>
<accession>A0A197K4K6</accession>
<dbReference type="InterPro" id="IPR043198">
    <property type="entry name" value="Cyclin/Ssn8"/>
</dbReference>
<feature type="compositionally biased region" description="Polar residues" evidence="3">
    <location>
        <begin position="1"/>
        <end position="29"/>
    </location>
</feature>
<dbReference type="AlphaFoldDB" id="A0A197K4K6"/>
<dbReference type="GO" id="GO:0016538">
    <property type="term" value="F:cyclin-dependent protein serine/threonine kinase regulator activity"/>
    <property type="evidence" value="ECO:0007669"/>
    <property type="project" value="InterPro"/>
</dbReference>
<dbReference type="GO" id="GO:0006357">
    <property type="term" value="P:regulation of transcription by RNA polymerase II"/>
    <property type="evidence" value="ECO:0007669"/>
    <property type="project" value="InterPro"/>
</dbReference>
<evidence type="ECO:0000259" key="4">
    <source>
        <dbReference type="SMART" id="SM00385"/>
    </source>
</evidence>
<dbReference type="PANTHER" id="PTHR10026">
    <property type="entry name" value="CYCLIN"/>
    <property type="match status" value="1"/>
</dbReference>
<keyword evidence="1 2" id="KW-0195">Cyclin</keyword>
<evidence type="ECO:0000313" key="6">
    <source>
        <dbReference type="Proteomes" id="UP000078512"/>
    </source>
</evidence>
<dbReference type="SMART" id="SM00385">
    <property type="entry name" value="CYCLIN"/>
    <property type="match status" value="1"/>
</dbReference>
<gene>
    <name evidence="5" type="ORF">K457DRAFT_92380</name>
</gene>